<dbReference type="SUPFAM" id="SSF49562">
    <property type="entry name" value="C2 domain (Calcium/lipid-binding domain, CaLB)"/>
    <property type="match status" value="2"/>
</dbReference>
<organism evidence="3 4">
    <name type="scientific">Nephila pilipes</name>
    <name type="common">Giant wood spider</name>
    <name type="synonym">Nephila maculata</name>
    <dbReference type="NCBI Taxonomy" id="299642"/>
    <lineage>
        <taxon>Eukaryota</taxon>
        <taxon>Metazoa</taxon>
        <taxon>Ecdysozoa</taxon>
        <taxon>Arthropoda</taxon>
        <taxon>Chelicerata</taxon>
        <taxon>Arachnida</taxon>
        <taxon>Araneae</taxon>
        <taxon>Araneomorphae</taxon>
        <taxon>Entelegynae</taxon>
        <taxon>Araneoidea</taxon>
        <taxon>Nephilidae</taxon>
        <taxon>Nephila</taxon>
    </lineage>
</organism>
<evidence type="ECO:0000259" key="2">
    <source>
        <dbReference type="PROSITE" id="PS50004"/>
    </source>
</evidence>
<dbReference type="Proteomes" id="UP000887013">
    <property type="component" value="Unassembled WGS sequence"/>
</dbReference>
<dbReference type="InterPro" id="IPR000008">
    <property type="entry name" value="C2_dom"/>
</dbReference>
<dbReference type="GO" id="GO:0000149">
    <property type="term" value="F:SNARE binding"/>
    <property type="evidence" value="ECO:0007669"/>
    <property type="project" value="TreeGrafter"/>
</dbReference>
<feature type="domain" description="C2" evidence="2">
    <location>
        <begin position="392"/>
        <end position="525"/>
    </location>
</feature>
<dbReference type="GO" id="GO:0005509">
    <property type="term" value="F:calcium ion binding"/>
    <property type="evidence" value="ECO:0007669"/>
    <property type="project" value="TreeGrafter"/>
</dbReference>
<feature type="domain" description="C2" evidence="2">
    <location>
        <begin position="257"/>
        <end position="383"/>
    </location>
</feature>
<dbReference type="InterPro" id="IPR035892">
    <property type="entry name" value="C2_domain_sf"/>
</dbReference>
<dbReference type="GO" id="GO:0017156">
    <property type="term" value="P:calcium-ion regulated exocytosis"/>
    <property type="evidence" value="ECO:0007669"/>
    <property type="project" value="TreeGrafter"/>
</dbReference>
<accession>A0A8X6M6R6</accession>
<dbReference type="PROSITE" id="PS50004">
    <property type="entry name" value="C2"/>
    <property type="match status" value="2"/>
</dbReference>
<protein>
    <submittedName>
        <fullName evidence="3">Synaptotagmin-17</fullName>
    </submittedName>
</protein>
<dbReference type="OrthoDB" id="6418054at2759"/>
<dbReference type="GO" id="GO:0005886">
    <property type="term" value="C:plasma membrane"/>
    <property type="evidence" value="ECO:0007669"/>
    <property type="project" value="TreeGrafter"/>
</dbReference>
<evidence type="ECO:0000313" key="4">
    <source>
        <dbReference type="Proteomes" id="UP000887013"/>
    </source>
</evidence>
<proteinExistence type="predicted"/>
<gene>
    <name evidence="3" type="primary">X975_26721</name>
    <name evidence="3" type="ORF">NPIL_631</name>
</gene>
<dbReference type="GO" id="GO:0001786">
    <property type="term" value="F:phosphatidylserine binding"/>
    <property type="evidence" value="ECO:0007669"/>
    <property type="project" value="TreeGrafter"/>
</dbReference>
<dbReference type="SMART" id="SM00239">
    <property type="entry name" value="C2"/>
    <property type="match status" value="2"/>
</dbReference>
<comment type="caution">
    <text evidence="3">The sequence shown here is derived from an EMBL/GenBank/DDBJ whole genome shotgun (WGS) entry which is preliminary data.</text>
</comment>
<dbReference type="GO" id="GO:0030276">
    <property type="term" value="F:clathrin binding"/>
    <property type="evidence" value="ECO:0007669"/>
    <property type="project" value="TreeGrafter"/>
</dbReference>
<evidence type="ECO:0000313" key="3">
    <source>
        <dbReference type="EMBL" id="GFS30313.1"/>
    </source>
</evidence>
<keyword evidence="4" id="KW-1185">Reference proteome</keyword>
<feature type="region of interest" description="Disordered" evidence="1">
    <location>
        <begin position="234"/>
        <end position="253"/>
    </location>
</feature>
<name>A0A8X6M6R6_NEPPI</name>
<dbReference type="PANTHER" id="PTHR10024">
    <property type="entry name" value="SYNAPTOTAGMIN"/>
    <property type="match status" value="1"/>
</dbReference>
<dbReference type="Gene3D" id="2.60.40.150">
    <property type="entry name" value="C2 domain"/>
    <property type="match status" value="2"/>
</dbReference>
<dbReference type="PANTHER" id="PTHR10024:SF234">
    <property type="entry name" value="SYNAPTOTAGMIN-15-RELATED"/>
    <property type="match status" value="1"/>
</dbReference>
<reference evidence="3" key="1">
    <citation type="submission" date="2020-08" db="EMBL/GenBank/DDBJ databases">
        <title>Multicomponent nature underlies the extraordinary mechanical properties of spider dragline silk.</title>
        <authorList>
            <person name="Kono N."/>
            <person name="Nakamura H."/>
            <person name="Mori M."/>
            <person name="Yoshida Y."/>
            <person name="Ohtoshi R."/>
            <person name="Malay A.D."/>
            <person name="Moran D.A.P."/>
            <person name="Tomita M."/>
            <person name="Numata K."/>
            <person name="Arakawa K."/>
        </authorList>
    </citation>
    <scope>NUCLEOTIDE SEQUENCE</scope>
</reference>
<dbReference type="Pfam" id="PF00168">
    <property type="entry name" value="C2"/>
    <property type="match status" value="2"/>
</dbReference>
<evidence type="ECO:0000256" key="1">
    <source>
        <dbReference type="SAM" id="MobiDB-lite"/>
    </source>
</evidence>
<dbReference type="AlphaFoldDB" id="A0A8X6M6R6"/>
<dbReference type="EMBL" id="BMAW01041703">
    <property type="protein sequence ID" value="GFS30313.1"/>
    <property type="molecule type" value="Genomic_DNA"/>
</dbReference>
<dbReference type="GO" id="GO:0070382">
    <property type="term" value="C:exocytic vesicle"/>
    <property type="evidence" value="ECO:0007669"/>
    <property type="project" value="TreeGrafter"/>
</dbReference>
<feature type="compositionally biased region" description="Basic and acidic residues" evidence="1">
    <location>
        <begin position="234"/>
        <end position="250"/>
    </location>
</feature>
<sequence>MVNRTQNSSPGVLLSLLNRCVVRMRASPRAACLSDIRCLPNGTLAKLRGEPSFFEITCTKTPPTDTLDSNRELKNSGKEPQIRKKFCHQTPNLLLATPLPLRQRCIHHEQDGTSSNQGCESEVQAFYVPRRHSSFNTSTYSAVTMQPGHCQSDSCSSSGDEDAGTHLEQRARCWSTIPATSATDVAALVSEKCSVAPRSNSIANCRPSSTPEPEQGVIGNVRTPLLFDKHRLSEIRETESGEESQKREDGTTPNDEIYGYLIFDTAYDEQEQRLSVYLDRATDLPKKSTELQQQHYSTYVRLSITSSRKNFLFSRTVRNTLSPIYKEEHIFHTNRAKWKSVWQNALRLSVYDCDRQGRHDAVGHALLPLATILDKREQHRLPLTPMSTPVKNIGQLLIGLFYSALQSRLSIHVIKARHLRLDPEGHKRNLRPLNKGKEAFDTFVKVTLMCGGQKVKTNRSPVVPEKTDPLFNHKSDFVVPPTFLPESSVVITVVMKGVLGRSIPLGRVTAGPYVELGNGMQTQWGRMVQDSRSVVQWRNLYL</sequence>
<dbReference type="GO" id="GO:0005544">
    <property type="term" value="F:calcium-dependent phospholipid binding"/>
    <property type="evidence" value="ECO:0007669"/>
    <property type="project" value="TreeGrafter"/>
</dbReference>